<evidence type="ECO:0000313" key="2">
    <source>
        <dbReference type="EMBL" id="OTF79382.1"/>
    </source>
</evidence>
<dbReference type="Proteomes" id="UP000194236">
    <property type="component" value="Unassembled WGS sequence"/>
</dbReference>
<dbReference type="InterPro" id="IPR003961">
    <property type="entry name" value="FN3_dom"/>
</dbReference>
<accession>A0A1Y3BEV5</accession>
<feature type="domain" description="Fibronectin type-III" evidence="1">
    <location>
        <begin position="96"/>
        <end position="161"/>
    </location>
</feature>
<feature type="non-terminal residue" evidence="2">
    <location>
        <position position="1"/>
    </location>
</feature>
<organism evidence="2 3">
    <name type="scientific">Euroglyphus maynei</name>
    <name type="common">Mayne's house dust mite</name>
    <dbReference type="NCBI Taxonomy" id="6958"/>
    <lineage>
        <taxon>Eukaryota</taxon>
        <taxon>Metazoa</taxon>
        <taxon>Ecdysozoa</taxon>
        <taxon>Arthropoda</taxon>
        <taxon>Chelicerata</taxon>
        <taxon>Arachnida</taxon>
        <taxon>Acari</taxon>
        <taxon>Acariformes</taxon>
        <taxon>Sarcoptiformes</taxon>
        <taxon>Astigmata</taxon>
        <taxon>Psoroptidia</taxon>
        <taxon>Analgoidea</taxon>
        <taxon>Pyroglyphidae</taxon>
        <taxon>Pyroglyphinae</taxon>
        <taxon>Euroglyphus</taxon>
    </lineage>
</organism>
<dbReference type="GO" id="GO:0016020">
    <property type="term" value="C:membrane"/>
    <property type="evidence" value="ECO:0007669"/>
    <property type="project" value="UniProtKB-SubCell"/>
</dbReference>
<protein>
    <recommendedName>
        <fullName evidence="1">Fibronectin type-III domain-containing protein</fullName>
    </recommendedName>
</protein>
<dbReference type="InterPro" id="IPR050713">
    <property type="entry name" value="RTP_Phos/Ushers"/>
</dbReference>
<comment type="caution">
    <text evidence="2">The sequence shown here is derived from an EMBL/GenBank/DDBJ whole genome shotgun (WGS) entry which is preliminary data.</text>
</comment>
<dbReference type="CDD" id="cd00063">
    <property type="entry name" value="FN3"/>
    <property type="match status" value="1"/>
</dbReference>
<sequence>PVIDSVINVIVGEHETKTLGIKYTPTPLRNVIFDHYRFQLSGTSIPTQEKQWNDTNRFVLFDNLIPGRLYNLSIWTISGQTLSMPIQRQARLYPEPIRNINGLSITDSEMTLSWDVPYGDKDGYEVQYFDPHEKTLVVNVTLIEKIEYRNLKPHNNYTFIK</sequence>
<reference evidence="2 3" key="1">
    <citation type="submission" date="2017-03" db="EMBL/GenBank/DDBJ databases">
        <title>Genome Survey of Euroglyphus maynei.</title>
        <authorList>
            <person name="Arlian L.G."/>
            <person name="Morgan M.S."/>
            <person name="Rider S.D."/>
        </authorList>
    </citation>
    <scope>NUCLEOTIDE SEQUENCE [LARGE SCALE GENOMIC DNA]</scope>
    <source>
        <strain evidence="2">Arlian Lab</strain>
        <tissue evidence="2">Whole body</tissue>
    </source>
</reference>
<dbReference type="Gene3D" id="2.60.40.10">
    <property type="entry name" value="Immunoglobulins"/>
    <property type="match status" value="2"/>
</dbReference>
<evidence type="ECO:0000259" key="1">
    <source>
        <dbReference type="PROSITE" id="PS50853"/>
    </source>
</evidence>
<dbReference type="EMBL" id="MUJZ01023389">
    <property type="protein sequence ID" value="OTF79382.1"/>
    <property type="molecule type" value="Genomic_DNA"/>
</dbReference>
<dbReference type="InterPro" id="IPR013783">
    <property type="entry name" value="Ig-like_fold"/>
</dbReference>
<evidence type="ECO:0000313" key="3">
    <source>
        <dbReference type="Proteomes" id="UP000194236"/>
    </source>
</evidence>
<dbReference type="PROSITE" id="PS50853">
    <property type="entry name" value="FN3"/>
    <property type="match status" value="1"/>
</dbReference>
<dbReference type="PANTHER" id="PTHR46957:SF3">
    <property type="entry name" value="CYTOKINE RECEPTOR"/>
    <property type="match status" value="1"/>
</dbReference>
<dbReference type="OrthoDB" id="6414304at2759"/>
<dbReference type="SUPFAM" id="SSF49265">
    <property type="entry name" value="Fibronectin type III"/>
    <property type="match status" value="1"/>
</dbReference>
<keyword evidence="3" id="KW-1185">Reference proteome</keyword>
<dbReference type="PANTHER" id="PTHR46957">
    <property type="entry name" value="CYTOKINE RECEPTOR"/>
    <property type="match status" value="1"/>
</dbReference>
<dbReference type="InterPro" id="IPR036116">
    <property type="entry name" value="FN3_sf"/>
</dbReference>
<proteinExistence type="predicted"/>
<dbReference type="Pfam" id="PF00041">
    <property type="entry name" value="fn3"/>
    <property type="match status" value="1"/>
</dbReference>
<name>A0A1Y3BEV5_EURMA</name>
<dbReference type="AlphaFoldDB" id="A0A1Y3BEV5"/>
<gene>
    <name evidence="2" type="ORF">BLA29_009759</name>
</gene>